<dbReference type="PANTHER" id="PTHR12913:SF1">
    <property type="entry name" value="COLD SHOCK DOMAIN-CONTAINING PROTEIN E1"/>
    <property type="match status" value="1"/>
</dbReference>
<feature type="region of interest" description="Disordered" evidence="5">
    <location>
        <begin position="618"/>
        <end position="640"/>
    </location>
</feature>
<dbReference type="GO" id="GO:0003723">
    <property type="term" value="F:RNA binding"/>
    <property type="evidence" value="ECO:0007669"/>
    <property type="project" value="UniProtKB-KW"/>
</dbReference>
<dbReference type="AlphaFoldDB" id="A0ABD3R6D7"/>
<evidence type="ECO:0000256" key="1">
    <source>
        <dbReference type="ARBA" id="ARBA00004496"/>
    </source>
</evidence>
<evidence type="ECO:0000256" key="5">
    <source>
        <dbReference type="SAM" id="MobiDB-lite"/>
    </source>
</evidence>
<proteinExistence type="predicted"/>
<feature type="region of interest" description="Disordered" evidence="5">
    <location>
        <begin position="124"/>
        <end position="146"/>
    </location>
</feature>
<evidence type="ECO:0000313" key="6">
    <source>
        <dbReference type="EMBL" id="KAL3807241.1"/>
    </source>
</evidence>
<dbReference type="PANTHER" id="PTHR12913">
    <property type="entry name" value="UNR PROTEIN N-RAS UPSTREAM GENE PROTEIN"/>
    <property type="match status" value="1"/>
</dbReference>
<comment type="caution">
    <text evidence="6">The sequence shown here is derived from an EMBL/GenBank/DDBJ whole genome shotgun (WGS) entry which is preliminary data.</text>
</comment>
<comment type="subcellular location">
    <subcellularLocation>
        <location evidence="1">Cytoplasm</location>
    </subcellularLocation>
</comment>
<gene>
    <name evidence="6" type="ORF">ACHAXA_007974</name>
</gene>
<sequence>MDSYLAVPTRFVRGGATPNRRRREGGEDGVVVVVDAAAAATAVDDVQVRDGSLPAKGDDVPSSSSEVAVTAAPAAAVRLIEPSLCGRAEGVVRSVHDNYGFVSLAERKVDAYFSFLDMISTTTSTGGAGGGGGGGGGRYNKQQGGERESLRARRIHILPGGTVREKILIESGVRATVSRDDIKQPFVGTMELSEPLTVESAQRHPLVARLLAEISGGKFGPGGATFHDALSDADAQVVIAMVNARHDLEWSYAGPENAPADTNGLRLRIAPKDIDGVIDPIPTMPAYEASISNDAENVASDDGAGASKEGESDGIVKGDMTSSERAAPTVFGVEVKQDSQKKKGRKAKVIKSVRFDKSSFQDISVGPLIAGDIVTCDVFLSRRTGSITVENISVVEMVERNAAVVSDGDGGTENPIRRFGLTGFVTEVVQSRQFGFITAVDENGFKTGEHVFFHFSEVESGQGEAQDGISQPPGRKKFAKVDVIIDKGEEVKFDVGPGKNGKLNATNIHVLPRGTLKFQPKVDTSSSCTGYILIEPSYTSLVHTPSNVVSQSSGPAAGVGRWANVRDDKSLTKPASIMKEGVIMLLSDPSNLFSLHLDDDSLDKKFVVNSTHMSVSYDLGANKNSRTDAGNDESKDNNYNDTPSVVGTHIGYKLSSTAARVFATGGGANRSDRPRRGDLVSFSKTRGARIVKDLRLEKRGAATSVVGLLIDIDRDNDSALFVSSENDTRYEIKLTEVVSCDKSLLKDKEQVDGILHEGKIFGVCRAKDISLASSFGRNSGAISSGLKDRPKLNLTVKKELQGMGGQIMAQSRMAKGPDGTNGFDSGWTTRVRKHAPLNTSLSASASEFVPNFSNAASGFDLVETGEVNVDA</sequence>
<dbReference type="Gene3D" id="2.40.50.140">
    <property type="entry name" value="Nucleic acid-binding proteins"/>
    <property type="match status" value="1"/>
</dbReference>
<protein>
    <recommendedName>
        <fullName evidence="8">Cold shock domain-containing protein E1</fullName>
    </recommendedName>
</protein>
<keyword evidence="4" id="KW-0694">RNA-binding</keyword>
<evidence type="ECO:0000313" key="7">
    <source>
        <dbReference type="Proteomes" id="UP001530377"/>
    </source>
</evidence>
<name>A0ABD3R6D7_9STRA</name>
<keyword evidence="2" id="KW-0963">Cytoplasm</keyword>
<evidence type="ECO:0000256" key="4">
    <source>
        <dbReference type="ARBA" id="ARBA00022884"/>
    </source>
</evidence>
<evidence type="ECO:0000256" key="2">
    <source>
        <dbReference type="ARBA" id="ARBA00022490"/>
    </source>
</evidence>
<dbReference type="GO" id="GO:0005737">
    <property type="term" value="C:cytoplasm"/>
    <property type="evidence" value="ECO:0007669"/>
    <property type="project" value="UniProtKB-SubCell"/>
</dbReference>
<organism evidence="6 7">
    <name type="scientific">Cyclostephanos tholiformis</name>
    <dbReference type="NCBI Taxonomy" id="382380"/>
    <lineage>
        <taxon>Eukaryota</taxon>
        <taxon>Sar</taxon>
        <taxon>Stramenopiles</taxon>
        <taxon>Ochrophyta</taxon>
        <taxon>Bacillariophyta</taxon>
        <taxon>Coscinodiscophyceae</taxon>
        <taxon>Thalassiosirophycidae</taxon>
        <taxon>Stephanodiscales</taxon>
        <taxon>Stephanodiscaceae</taxon>
        <taxon>Cyclostephanos</taxon>
    </lineage>
</organism>
<dbReference type="Proteomes" id="UP001530377">
    <property type="component" value="Unassembled WGS sequence"/>
</dbReference>
<dbReference type="EMBL" id="JALLPB020000656">
    <property type="protein sequence ID" value="KAL3807241.1"/>
    <property type="molecule type" value="Genomic_DNA"/>
</dbReference>
<dbReference type="InterPro" id="IPR012340">
    <property type="entry name" value="NA-bd_OB-fold"/>
</dbReference>
<keyword evidence="3" id="KW-0677">Repeat</keyword>
<keyword evidence="7" id="KW-1185">Reference proteome</keyword>
<feature type="compositionally biased region" description="Gly residues" evidence="5">
    <location>
        <begin position="126"/>
        <end position="138"/>
    </location>
</feature>
<evidence type="ECO:0000256" key="3">
    <source>
        <dbReference type="ARBA" id="ARBA00022737"/>
    </source>
</evidence>
<accession>A0ABD3R6D7</accession>
<feature type="region of interest" description="Disordered" evidence="5">
    <location>
        <begin position="297"/>
        <end position="320"/>
    </location>
</feature>
<dbReference type="SUPFAM" id="SSF50249">
    <property type="entry name" value="Nucleic acid-binding proteins"/>
    <property type="match status" value="1"/>
</dbReference>
<reference evidence="6 7" key="1">
    <citation type="submission" date="2024-10" db="EMBL/GenBank/DDBJ databases">
        <title>Updated reference genomes for cyclostephanoid diatoms.</title>
        <authorList>
            <person name="Roberts W.R."/>
            <person name="Alverson A.J."/>
        </authorList>
    </citation>
    <scope>NUCLEOTIDE SEQUENCE [LARGE SCALE GENOMIC DNA]</scope>
    <source>
        <strain evidence="6 7">AJA228-03</strain>
    </source>
</reference>
<evidence type="ECO:0008006" key="8">
    <source>
        <dbReference type="Google" id="ProtNLM"/>
    </source>
</evidence>